<name>A0AAD4NX16_PERFH</name>
<keyword evidence="3" id="KW-0812">Transmembrane</keyword>
<feature type="region of interest" description="Disordered" evidence="2">
    <location>
        <begin position="185"/>
        <end position="246"/>
    </location>
</feature>
<evidence type="ECO:0000313" key="4">
    <source>
        <dbReference type="EMBL" id="KAH6755181.1"/>
    </source>
</evidence>
<feature type="transmembrane region" description="Helical" evidence="3">
    <location>
        <begin position="92"/>
        <end position="111"/>
    </location>
</feature>
<evidence type="ECO:0000256" key="2">
    <source>
        <dbReference type="SAM" id="MobiDB-lite"/>
    </source>
</evidence>
<evidence type="ECO:0000313" key="5">
    <source>
        <dbReference type="Proteomes" id="UP001190926"/>
    </source>
</evidence>
<dbReference type="PANTHER" id="PTHR36339:SF2">
    <property type="entry name" value="F23A5.5"/>
    <property type="match status" value="1"/>
</dbReference>
<dbReference type="PANTHER" id="PTHR36339">
    <property type="entry name" value="F23A5.5"/>
    <property type="match status" value="1"/>
</dbReference>
<dbReference type="Proteomes" id="UP001190926">
    <property type="component" value="Unassembled WGS sequence"/>
</dbReference>
<evidence type="ECO:0000256" key="1">
    <source>
        <dbReference type="SAM" id="Coils"/>
    </source>
</evidence>
<feature type="region of interest" description="Disordered" evidence="2">
    <location>
        <begin position="27"/>
        <end position="55"/>
    </location>
</feature>
<keyword evidence="3" id="KW-0472">Membrane</keyword>
<reference evidence="4 5" key="1">
    <citation type="journal article" date="2021" name="Nat. Commun.">
        <title>Incipient diploidization of the medicinal plant Perilla within 10,000 years.</title>
        <authorList>
            <person name="Zhang Y."/>
            <person name="Shen Q."/>
            <person name="Leng L."/>
            <person name="Zhang D."/>
            <person name="Chen S."/>
            <person name="Shi Y."/>
            <person name="Ning Z."/>
            <person name="Chen S."/>
        </authorList>
    </citation>
    <scope>NUCLEOTIDE SEQUENCE [LARGE SCALE GENOMIC DNA]</scope>
    <source>
        <strain evidence="5">cv. PC099</strain>
    </source>
</reference>
<sequence>MRRILAGKRILNRIPCRGRVEPYPNRPFCSAARNSKPTTTDSGGDGSSSSSSSSSLSNYNDQYKALDNLNFMSAAKILFSDSPKKKKFGLDFHLVQLFFACLPSLAVYLVAQYARSEMRKMDAELERKKQAEFEAHAKEMELKAAEEKAAAASNPELLDLKERLDKLEVAVTDIVIKSTKQSDDAIKTGEDHNRQNQVAHVEQDNTPNESVGNTSMERGTVSSEGKASGLPPNIHASQSNKKDNKK</sequence>
<keyword evidence="1" id="KW-0175">Coiled coil</keyword>
<protein>
    <submittedName>
        <fullName evidence="4">Uncharacterized protein</fullName>
    </submittedName>
</protein>
<gene>
    <name evidence="4" type="ORF">C2S53_017483</name>
</gene>
<feature type="compositionally biased region" description="Low complexity" evidence="2">
    <location>
        <begin position="38"/>
        <end position="55"/>
    </location>
</feature>
<evidence type="ECO:0000256" key="3">
    <source>
        <dbReference type="SAM" id="Phobius"/>
    </source>
</evidence>
<comment type="caution">
    <text evidence="4">The sequence shown here is derived from an EMBL/GenBank/DDBJ whole genome shotgun (WGS) entry which is preliminary data.</text>
</comment>
<dbReference type="EMBL" id="SDAM02029627">
    <property type="protein sequence ID" value="KAH6755181.1"/>
    <property type="molecule type" value="Genomic_DNA"/>
</dbReference>
<keyword evidence="3" id="KW-1133">Transmembrane helix</keyword>
<keyword evidence="5" id="KW-1185">Reference proteome</keyword>
<organism evidence="4 5">
    <name type="scientific">Perilla frutescens var. hirtella</name>
    <name type="common">Perilla citriodora</name>
    <name type="synonym">Perilla setoyensis</name>
    <dbReference type="NCBI Taxonomy" id="608512"/>
    <lineage>
        <taxon>Eukaryota</taxon>
        <taxon>Viridiplantae</taxon>
        <taxon>Streptophyta</taxon>
        <taxon>Embryophyta</taxon>
        <taxon>Tracheophyta</taxon>
        <taxon>Spermatophyta</taxon>
        <taxon>Magnoliopsida</taxon>
        <taxon>eudicotyledons</taxon>
        <taxon>Gunneridae</taxon>
        <taxon>Pentapetalae</taxon>
        <taxon>asterids</taxon>
        <taxon>lamiids</taxon>
        <taxon>Lamiales</taxon>
        <taxon>Lamiaceae</taxon>
        <taxon>Nepetoideae</taxon>
        <taxon>Elsholtzieae</taxon>
        <taxon>Perilla</taxon>
    </lineage>
</organism>
<feature type="compositionally biased region" description="Basic and acidic residues" evidence="2">
    <location>
        <begin position="185"/>
        <end position="194"/>
    </location>
</feature>
<accession>A0AAD4NX16</accession>
<feature type="compositionally biased region" description="Polar residues" evidence="2">
    <location>
        <begin position="204"/>
        <end position="225"/>
    </location>
</feature>
<dbReference type="AlphaFoldDB" id="A0AAD4NX16"/>
<proteinExistence type="predicted"/>
<feature type="coiled-coil region" evidence="1">
    <location>
        <begin position="111"/>
        <end position="148"/>
    </location>
</feature>